<organism evidence="13 14">
    <name type="scientific">Ambispora leptoticha</name>
    <dbReference type="NCBI Taxonomy" id="144679"/>
    <lineage>
        <taxon>Eukaryota</taxon>
        <taxon>Fungi</taxon>
        <taxon>Fungi incertae sedis</taxon>
        <taxon>Mucoromycota</taxon>
        <taxon>Glomeromycotina</taxon>
        <taxon>Glomeromycetes</taxon>
        <taxon>Archaeosporales</taxon>
        <taxon>Ambisporaceae</taxon>
        <taxon>Ambispora</taxon>
    </lineage>
</organism>
<dbReference type="Proteomes" id="UP000789508">
    <property type="component" value="Unassembled WGS sequence"/>
</dbReference>
<name>A0A9N8WJ11_9GLOM</name>
<dbReference type="GO" id="GO:0004222">
    <property type="term" value="F:metalloendopeptidase activity"/>
    <property type="evidence" value="ECO:0007669"/>
    <property type="project" value="InterPro"/>
</dbReference>
<evidence type="ECO:0000256" key="7">
    <source>
        <dbReference type="ARBA" id="ARBA00022989"/>
    </source>
</evidence>
<evidence type="ECO:0000256" key="6">
    <source>
        <dbReference type="ARBA" id="ARBA00022824"/>
    </source>
</evidence>
<dbReference type="InterPro" id="IPR039731">
    <property type="entry name" value="Rce1"/>
</dbReference>
<evidence type="ECO:0000313" key="14">
    <source>
        <dbReference type="Proteomes" id="UP000789508"/>
    </source>
</evidence>
<proteinExistence type="inferred from homology"/>
<dbReference type="PANTHER" id="PTHR13046:SF0">
    <property type="entry name" value="CAAX PRENYL PROTEASE 2"/>
    <property type="match status" value="1"/>
</dbReference>
<dbReference type="PANTHER" id="PTHR13046">
    <property type="entry name" value="PROTEASE U48 CAAX PRENYL PROTEASE RCE1"/>
    <property type="match status" value="1"/>
</dbReference>
<protein>
    <recommendedName>
        <fullName evidence="10">intramembrane prenyl-peptidase Rce1</fullName>
        <ecNumber evidence="10">3.4.26.1</ecNumber>
    </recommendedName>
</protein>
<feature type="transmembrane region" description="Helical" evidence="11">
    <location>
        <begin position="263"/>
        <end position="281"/>
    </location>
</feature>
<feature type="transmembrane region" description="Helical" evidence="11">
    <location>
        <begin position="32"/>
        <end position="50"/>
    </location>
</feature>
<dbReference type="GO" id="GO:0005789">
    <property type="term" value="C:endoplasmic reticulum membrane"/>
    <property type="evidence" value="ECO:0007669"/>
    <property type="project" value="UniProtKB-SubCell"/>
</dbReference>
<comment type="caution">
    <text evidence="13">The sequence shown here is derived from an EMBL/GenBank/DDBJ whole genome shotgun (WGS) entry which is preliminary data.</text>
</comment>
<evidence type="ECO:0000256" key="4">
    <source>
        <dbReference type="ARBA" id="ARBA00022692"/>
    </source>
</evidence>
<dbReference type="OrthoDB" id="271604at2759"/>
<feature type="transmembrane region" description="Helical" evidence="11">
    <location>
        <begin position="163"/>
        <end position="181"/>
    </location>
</feature>
<dbReference type="AlphaFoldDB" id="A0A9N8WJ11"/>
<evidence type="ECO:0000256" key="10">
    <source>
        <dbReference type="ARBA" id="ARBA00049729"/>
    </source>
</evidence>
<evidence type="ECO:0000313" key="13">
    <source>
        <dbReference type="EMBL" id="CAG8488284.1"/>
    </source>
</evidence>
<evidence type="ECO:0000256" key="8">
    <source>
        <dbReference type="ARBA" id="ARBA00023136"/>
    </source>
</evidence>
<comment type="subcellular location">
    <subcellularLocation>
        <location evidence="1">Endoplasmic reticulum membrane</location>
        <topology evidence="1">Multi-pass membrane protein</topology>
    </subcellularLocation>
</comment>
<feature type="domain" description="CAAX prenyl protease 2/Lysostaphin resistance protein A-like" evidence="12">
    <location>
        <begin position="204"/>
        <end position="247"/>
    </location>
</feature>
<reference evidence="13" key="1">
    <citation type="submission" date="2021-06" db="EMBL/GenBank/DDBJ databases">
        <authorList>
            <person name="Kallberg Y."/>
            <person name="Tangrot J."/>
            <person name="Rosling A."/>
        </authorList>
    </citation>
    <scope>NUCLEOTIDE SEQUENCE</scope>
    <source>
        <strain evidence="13">FL130A</strain>
    </source>
</reference>
<evidence type="ECO:0000256" key="9">
    <source>
        <dbReference type="ARBA" id="ARBA00047280"/>
    </source>
</evidence>
<keyword evidence="8 11" id="KW-0472">Membrane</keyword>
<feature type="transmembrane region" description="Helical" evidence="11">
    <location>
        <begin position="132"/>
        <end position="151"/>
    </location>
</feature>
<evidence type="ECO:0000256" key="5">
    <source>
        <dbReference type="ARBA" id="ARBA00022801"/>
    </source>
</evidence>
<sequence>GEFCNSIIQISVRKCLLHTNITPDFTLSTTSSISLCLLFTISSVGGLYVFKDARISGRNRVSNNHPRVIVQRVKAVTTTCLLSFLEVWLIFRWEGAFVSVSDLSILRQLSTTLNLIGFTLPSRYQILFNQATLPLFLTSILFLGPLLVMWFDQELPFQARFNWYRDVIALMRSLIGFRNYIFVTHIHHAWEYYVNNGKNKQAAMIGILQSLMQFTYTTLYGWYATFLFLRTGNMLPLFLCHSFCNMMGFPSVNFKGMSAGRRYTIYAAFLIGIFGFFFYLWDLTEPRYFDATIYEGYWDTTGFRAKLGLMLGDKIKPLTIIIGVTVDLDAFE</sequence>
<keyword evidence="3" id="KW-0645">Protease</keyword>
<comment type="similarity">
    <text evidence="2">Belongs to the peptidase U48 family.</text>
</comment>
<evidence type="ECO:0000256" key="11">
    <source>
        <dbReference type="SAM" id="Phobius"/>
    </source>
</evidence>
<gene>
    <name evidence="13" type="ORF">ALEPTO_LOCUS2846</name>
</gene>
<keyword evidence="14" id="KW-1185">Reference proteome</keyword>
<evidence type="ECO:0000259" key="12">
    <source>
        <dbReference type="Pfam" id="PF02517"/>
    </source>
</evidence>
<feature type="transmembrane region" description="Helical" evidence="11">
    <location>
        <begin position="235"/>
        <end position="254"/>
    </location>
</feature>
<keyword evidence="6" id="KW-0256">Endoplasmic reticulum</keyword>
<keyword evidence="4 11" id="KW-0812">Transmembrane</keyword>
<dbReference type="GO" id="GO:0071586">
    <property type="term" value="P:CAAX-box protein processing"/>
    <property type="evidence" value="ECO:0007669"/>
    <property type="project" value="InterPro"/>
</dbReference>
<evidence type="ECO:0000256" key="2">
    <source>
        <dbReference type="ARBA" id="ARBA00006897"/>
    </source>
</evidence>
<comment type="catalytic activity">
    <reaction evidence="9">
        <text>Hydrolyzes the peptide bond -P2-(S-farnesyl or geranylgeranyl)C-P1'-P2'-P3'-COOH where P1' and P2' are amino acids with aliphatic sidechains and P3' is any C-terminal residue.</text>
        <dbReference type="EC" id="3.4.26.1"/>
    </reaction>
</comment>
<dbReference type="EMBL" id="CAJVPS010000469">
    <property type="protein sequence ID" value="CAG8488284.1"/>
    <property type="molecule type" value="Genomic_DNA"/>
</dbReference>
<dbReference type="EC" id="3.4.26.1" evidence="10"/>
<evidence type="ECO:0000256" key="3">
    <source>
        <dbReference type="ARBA" id="ARBA00022670"/>
    </source>
</evidence>
<keyword evidence="5" id="KW-0378">Hydrolase</keyword>
<keyword evidence="7 11" id="KW-1133">Transmembrane helix</keyword>
<accession>A0A9N8WJ11</accession>
<evidence type="ECO:0000256" key="1">
    <source>
        <dbReference type="ARBA" id="ARBA00004477"/>
    </source>
</evidence>
<dbReference type="Pfam" id="PF02517">
    <property type="entry name" value="Rce1-like"/>
    <property type="match status" value="1"/>
</dbReference>
<dbReference type="InterPro" id="IPR003675">
    <property type="entry name" value="Rce1/LyrA-like_dom"/>
</dbReference>
<feature type="transmembrane region" description="Helical" evidence="11">
    <location>
        <begin position="202"/>
        <end position="223"/>
    </location>
</feature>
<feature type="non-terminal residue" evidence="13">
    <location>
        <position position="332"/>
    </location>
</feature>